<proteinExistence type="predicted"/>
<sequence>MERRPGIGAGARAGVGGLEDRLRLVISRRVGDSRRETPSTLAEEGDGKTRVWSIRVSEPPTAKSNEECEAGEMLRSSASSLLRPRRFSSLADGSFGGDASSSVSEKIAVAVLFERLPVVIPKTDPVVYAFQELS</sequence>
<gene>
    <name evidence="2" type="ORF">C4D60_Mb09t17410</name>
</gene>
<evidence type="ECO:0000313" key="3">
    <source>
        <dbReference type="Proteomes" id="UP000317650"/>
    </source>
</evidence>
<keyword evidence="3" id="KW-1185">Reference proteome</keyword>
<protein>
    <submittedName>
        <fullName evidence="2">Uncharacterized protein</fullName>
    </submittedName>
</protein>
<dbReference type="Proteomes" id="UP000317650">
    <property type="component" value="Chromosome 9"/>
</dbReference>
<dbReference type="EMBL" id="PYDT01000010">
    <property type="protein sequence ID" value="THU47609.1"/>
    <property type="molecule type" value="Genomic_DNA"/>
</dbReference>
<comment type="caution">
    <text evidence="2">The sequence shown here is derived from an EMBL/GenBank/DDBJ whole genome shotgun (WGS) entry which is preliminary data.</text>
</comment>
<dbReference type="AlphaFoldDB" id="A0A4S8IHU9"/>
<evidence type="ECO:0000256" key="1">
    <source>
        <dbReference type="SAM" id="MobiDB-lite"/>
    </source>
</evidence>
<reference evidence="2 3" key="1">
    <citation type="journal article" date="2019" name="Nat. Plants">
        <title>Genome sequencing of Musa balbisiana reveals subgenome evolution and function divergence in polyploid bananas.</title>
        <authorList>
            <person name="Yao X."/>
        </authorList>
    </citation>
    <scope>NUCLEOTIDE SEQUENCE [LARGE SCALE GENOMIC DNA]</scope>
    <source>
        <strain evidence="3">cv. DH-PKW</strain>
        <tissue evidence="2">Leaves</tissue>
    </source>
</reference>
<accession>A0A4S8IHU9</accession>
<evidence type="ECO:0000313" key="2">
    <source>
        <dbReference type="EMBL" id="THU47609.1"/>
    </source>
</evidence>
<feature type="region of interest" description="Disordered" evidence="1">
    <location>
        <begin position="29"/>
        <end position="48"/>
    </location>
</feature>
<organism evidence="2 3">
    <name type="scientific">Musa balbisiana</name>
    <name type="common">Banana</name>
    <dbReference type="NCBI Taxonomy" id="52838"/>
    <lineage>
        <taxon>Eukaryota</taxon>
        <taxon>Viridiplantae</taxon>
        <taxon>Streptophyta</taxon>
        <taxon>Embryophyta</taxon>
        <taxon>Tracheophyta</taxon>
        <taxon>Spermatophyta</taxon>
        <taxon>Magnoliopsida</taxon>
        <taxon>Liliopsida</taxon>
        <taxon>Zingiberales</taxon>
        <taxon>Musaceae</taxon>
        <taxon>Musa</taxon>
    </lineage>
</organism>
<name>A0A4S8IHU9_MUSBA</name>